<dbReference type="PROSITE" id="PS51257">
    <property type="entry name" value="PROKAR_LIPOPROTEIN"/>
    <property type="match status" value="1"/>
</dbReference>
<organism evidence="2 3">
    <name type="scientific">Actinobacillus equuli subsp. equuli</name>
    <dbReference type="NCBI Taxonomy" id="202947"/>
    <lineage>
        <taxon>Bacteria</taxon>
        <taxon>Pseudomonadati</taxon>
        <taxon>Pseudomonadota</taxon>
        <taxon>Gammaproteobacteria</taxon>
        <taxon>Pasteurellales</taxon>
        <taxon>Pasteurellaceae</taxon>
        <taxon>Actinobacillus</taxon>
    </lineage>
</organism>
<reference evidence="2" key="1">
    <citation type="submission" date="2022-11" db="EMBL/GenBank/DDBJ databases">
        <authorList>
            <person name="Kamali M."/>
            <person name="Peak L."/>
            <person name="Go Y.Y."/>
            <person name="Balasuriya U.B.R."/>
            <person name="Carossino M."/>
        </authorList>
    </citation>
    <scope>NUCLEOTIDE SEQUENCE</scope>
    <source>
        <strain evidence="2">4524</strain>
    </source>
</reference>
<evidence type="ECO:0000313" key="3">
    <source>
        <dbReference type="Proteomes" id="UP001142444"/>
    </source>
</evidence>
<gene>
    <name evidence="2" type="ORF">OQ257_00970</name>
</gene>
<evidence type="ECO:0000313" key="2">
    <source>
        <dbReference type="EMBL" id="MDE8033745.1"/>
    </source>
</evidence>
<dbReference type="GeneID" id="92743033"/>
<dbReference type="RefSeq" id="WP_039197311.1">
    <property type="nucleotide sequence ID" value="NZ_CBCRTM010000001.1"/>
</dbReference>
<keyword evidence="3" id="KW-1185">Reference proteome</keyword>
<keyword evidence="1" id="KW-0732">Signal</keyword>
<protein>
    <submittedName>
        <fullName evidence="2">YajG family lipoprotein</fullName>
    </submittedName>
</protein>
<keyword evidence="2" id="KW-0449">Lipoprotein</keyword>
<comment type="caution">
    <text evidence="2">The sequence shown here is derived from an EMBL/GenBank/DDBJ whole genome shotgun (WGS) entry which is preliminary data.</text>
</comment>
<feature type="chain" id="PRO_5041120683" evidence="1">
    <location>
        <begin position="27"/>
        <end position="196"/>
    </location>
</feature>
<reference evidence="2" key="2">
    <citation type="journal article" date="2023" name="Pathogens">
        <title>Pathological Features and Genomic Characterization of an Actinobacillus equuli subsp. equuli Bearing Unique Virulence-Associated Genes from an Adult Horse with Pleuropneumonia.</title>
        <authorList>
            <person name="Kamali M."/>
            <person name="Carossino M."/>
            <person name="Del Piero F."/>
            <person name="Peak L."/>
            <person name="Mitchell M.S."/>
            <person name="Willette J."/>
            <person name="Baker R."/>
            <person name="Li F."/>
            <person name="Kenez A."/>
            <person name="Balasuriya U.B.R."/>
            <person name="Go Y.Y."/>
        </authorList>
    </citation>
    <scope>NUCLEOTIDE SEQUENCE</scope>
    <source>
        <strain evidence="2">4524</strain>
    </source>
</reference>
<dbReference type="Pfam" id="PF03923">
    <property type="entry name" value="Lipoprotein_16"/>
    <property type="match status" value="1"/>
</dbReference>
<dbReference type="AlphaFoldDB" id="A0A0A7MHR0"/>
<sequence length="196" mass="21076">MTLSKKALLIVTTLAAAVLTGCQSQSSVLNFTTPSPTATFNTNNQTAAVSVMTQDLRTSREVASYTKNGQVTRLTSSPEVGLMFQQAMQQDLNAKGFQLVQGAANANVIVNVRKFFATVEQGNLLYKVNAEVGVEVAVQGAKGNFSKNFNATRGYEGAALTTDNDDIKKVLGQAYDDVIKAIYNDNEIANAIHQFK</sequence>
<name>A0A0A7MHR0_ACTEU</name>
<feature type="signal peptide" evidence="1">
    <location>
        <begin position="1"/>
        <end position="26"/>
    </location>
</feature>
<accession>A0A0A7MHR0</accession>
<dbReference type="EMBL" id="JAPHVQ010000001">
    <property type="protein sequence ID" value="MDE8033745.1"/>
    <property type="molecule type" value="Genomic_DNA"/>
</dbReference>
<evidence type="ECO:0000256" key="1">
    <source>
        <dbReference type="SAM" id="SignalP"/>
    </source>
</evidence>
<dbReference type="InterPro" id="IPR005619">
    <property type="entry name" value="Uncharacterised_YajG"/>
</dbReference>
<dbReference type="Proteomes" id="UP001142444">
    <property type="component" value="Unassembled WGS sequence"/>
</dbReference>
<proteinExistence type="predicted"/>
<dbReference type="KEGG" id="aeu:ACEE_05875"/>